<dbReference type="SUPFAM" id="SSF55874">
    <property type="entry name" value="ATPase domain of HSP90 chaperone/DNA topoisomerase II/histidine kinase"/>
    <property type="match status" value="1"/>
</dbReference>
<name>C7R8D4_KANKD</name>
<dbReference type="EC" id="2.7.13.3" evidence="2"/>
<dbReference type="Pfam" id="PF02518">
    <property type="entry name" value="HATPase_c"/>
    <property type="match status" value="1"/>
</dbReference>
<dbReference type="CDD" id="cd00130">
    <property type="entry name" value="PAS"/>
    <property type="match status" value="1"/>
</dbReference>
<evidence type="ECO:0000256" key="8">
    <source>
        <dbReference type="ARBA" id="ARBA00023012"/>
    </source>
</evidence>
<dbReference type="NCBIfam" id="NF008293">
    <property type="entry name" value="PRK11073.1"/>
    <property type="match status" value="1"/>
</dbReference>
<evidence type="ECO:0000256" key="10">
    <source>
        <dbReference type="ARBA" id="ARBA00037696"/>
    </source>
</evidence>
<evidence type="ECO:0000256" key="12">
    <source>
        <dbReference type="ARBA" id="ARBA00042313"/>
    </source>
</evidence>
<dbReference type="GO" id="GO:0000155">
    <property type="term" value="F:phosphorelay sensor kinase activity"/>
    <property type="evidence" value="ECO:0007669"/>
    <property type="project" value="InterPro"/>
</dbReference>
<dbReference type="Pfam" id="PF00512">
    <property type="entry name" value="HisKA"/>
    <property type="match status" value="1"/>
</dbReference>
<accession>C7R8D4</accession>
<protein>
    <recommendedName>
        <fullName evidence="11">Sensory histidine kinase/phosphatase NtrB</fullName>
        <ecNumber evidence="2">2.7.13.3</ecNumber>
    </recommendedName>
    <alternativeName>
        <fullName evidence="12">Nitrogen regulation protein NR(II)</fullName>
    </alternativeName>
    <alternativeName>
        <fullName evidence="13">Nitrogen regulator II</fullName>
    </alternativeName>
</protein>
<evidence type="ECO:0000256" key="13">
    <source>
        <dbReference type="ARBA" id="ARBA00043094"/>
    </source>
</evidence>
<keyword evidence="9" id="KW-0535">Nitrogen fixation</keyword>
<feature type="domain" description="PAS" evidence="15">
    <location>
        <begin position="1"/>
        <end position="68"/>
    </location>
</feature>
<evidence type="ECO:0000259" key="14">
    <source>
        <dbReference type="PROSITE" id="PS50109"/>
    </source>
</evidence>
<reference evidence="16 17" key="1">
    <citation type="journal article" date="2009" name="Stand. Genomic Sci.">
        <title>Complete genome sequence of Kangiella koreensis type strain (SW-125).</title>
        <authorList>
            <person name="Han C."/>
            <person name="Sikorski J."/>
            <person name="Lapidus A."/>
            <person name="Nolan M."/>
            <person name="Glavina Del Rio T."/>
            <person name="Tice H."/>
            <person name="Cheng J.F."/>
            <person name="Lucas S."/>
            <person name="Chen F."/>
            <person name="Copeland A."/>
            <person name="Ivanova N."/>
            <person name="Mavromatis K."/>
            <person name="Ovchinnikova G."/>
            <person name="Pati A."/>
            <person name="Bruce D."/>
            <person name="Goodwin L."/>
            <person name="Pitluck S."/>
            <person name="Chen A."/>
            <person name="Palaniappan K."/>
            <person name="Land M."/>
            <person name="Hauser L."/>
            <person name="Chang Y.J."/>
            <person name="Jeffries C.D."/>
            <person name="Chain P."/>
            <person name="Saunders E."/>
            <person name="Brettin T."/>
            <person name="Goker M."/>
            <person name="Tindall B.J."/>
            <person name="Bristow J."/>
            <person name="Eisen J.A."/>
            <person name="Markowitz V."/>
            <person name="Hugenholtz P."/>
            <person name="Kyrpides N.C."/>
            <person name="Klenk H.P."/>
            <person name="Detter J.C."/>
        </authorList>
    </citation>
    <scope>NUCLEOTIDE SEQUENCE [LARGE SCALE GENOMIC DNA]</scope>
    <source>
        <strain evidence="17">DSM 16069 / KCTC 12182 / SW-125</strain>
    </source>
</reference>
<dbReference type="CDD" id="cd00082">
    <property type="entry name" value="HisKA"/>
    <property type="match status" value="1"/>
</dbReference>
<comment type="function">
    <text evidence="10">Member of the two-component regulatory system NtrB/NtrC, which controls expression of the nitrogen-regulated (ntr) genes in response to nitrogen limitation. Under conditions of nitrogen limitation, NtrB autophosphorylates and transfers the phosphoryl group to NtrC. In the presence of nitrogen, acts as a phosphatase that dephosphorylates and inactivates NtrC.</text>
</comment>
<dbReference type="RefSeq" id="WP_015781304.1">
    <property type="nucleotide sequence ID" value="NC_013166.1"/>
</dbReference>
<keyword evidence="4" id="KW-0808">Transferase</keyword>
<keyword evidence="8" id="KW-0902">Two-component regulatory system</keyword>
<evidence type="ECO:0000256" key="2">
    <source>
        <dbReference type="ARBA" id="ARBA00012438"/>
    </source>
</evidence>
<dbReference type="InterPro" id="IPR003594">
    <property type="entry name" value="HATPase_dom"/>
</dbReference>
<proteinExistence type="predicted"/>
<sequence length="356" mass="39768">MNTKALLDQLSTAVMLFDTHGRFAYLNQTAESALMTTSKVLLGQRYSYFIASDSLPLRELLKTLKDNGSFAQDDLRLELLNGRNIIANFTGHWIHLEKPYLLVEWQDRQSIKRYQNELGILQQNQTNNKLLAQLAHEVKNPLSGIAGAAQLLAQELPPEQQEFTAIIQHEIERLSKLVDRLLLGGKKASKVSLNIHEITEQVYDFCNINLPKNIQLMRDYDPSLPELNIAPESVYQALLNVVQNAVDACAEQKRATITIKTRAIPRHSIGIKQYPLIIRIDVIDNGPGIDPALQPNVFVPLISGKQSSGLGLGIAQSLIQQQEGIIEFISDPSSTIFSIYLPVVKAEEEVGLINNE</sequence>
<organism evidence="16 17">
    <name type="scientific">Kangiella koreensis (strain DSM 16069 / JCM 12317 / KCTC 12182 / SW-125)</name>
    <dbReference type="NCBI Taxonomy" id="523791"/>
    <lineage>
        <taxon>Bacteria</taxon>
        <taxon>Pseudomonadati</taxon>
        <taxon>Pseudomonadota</taxon>
        <taxon>Gammaproteobacteria</taxon>
        <taxon>Kangiellales</taxon>
        <taxon>Kangiellaceae</taxon>
        <taxon>Kangiella</taxon>
    </lineage>
</organism>
<dbReference type="eggNOG" id="COG3852">
    <property type="taxonomic scope" value="Bacteria"/>
</dbReference>
<dbReference type="InterPro" id="IPR003661">
    <property type="entry name" value="HisK_dim/P_dom"/>
</dbReference>
<dbReference type="SMART" id="SM00388">
    <property type="entry name" value="HisKA"/>
    <property type="match status" value="1"/>
</dbReference>
<dbReference type="HOGENOM" id="CLU_000445_114_39_6"/>
<comment type="catalytic activity">
    <reaction evidence="1">
        <text>ATP + protein L-histidine = ADP + protein N-phospho-L-histidine.</text>
        <dbReference type="EC" id="2.7.13.3"/>
    </reaction>
</comment>
<dbReference type="PRINTS" id="PR00344">
    <property type="entry name" value="BCTRLSENSOR"/>
</dbReference>
<evidence type="ECO:0000256" key="5">
    <source>
        <dbReference type="ARBA" id="ARBA00022741"/>
    </source>
</evidence>
<dbReference type="Gene3D" id="3.30.565.10">
    <property type="entry name" value="Histidine kinase-like ATPase, C-terminal domain"/>
    <property type="match status" value="1"/>
</dbReference>
<evidence type="ECO:0000256" key="11">
    <source>
        <dbReference type="ARBA" id="ARBA00039567"/>
    </source>
</evidence>
<feature type="domain" description="Histidine kinase" evidence="14">
    <location>
        <begin position="133"/>
        <end position="345"/>
    </location>
</feature>
<evidence type="ECO:0000256" key="1">
    <source>
        <dbReference type="ARBA" id="ARBA00000085"/>
    </source>
</evidence>
<evidence type="ECO:0000256" key="6">
    <source>
        <dbReference type="ARBA" id="ARBA00022777"/>
    </source>
</evidence>
<evidence type="ECO:0000313" key="16">
    <source>
        <dbReference type="EMBL" id="ACV27699.1"/>
    </source>
</evidence>
<dbReference type="Gene3D" id="1.10.287.130">
    <property type="match status" value="1"/>
</dbReference>
<keyword evidence="3" id="KW-0597">Phosphoprotein</keyword>
<evidence type="ECO:0000259" key="15">
    <source>
        <dbReference type="PROSITE" id="PS50112"/>
    </source>
</evidence>
<evidence type="ECO:0000313" key="17">
    <source>
        <dbReference type="Proteomes" id="UP000001231"/>
    </source>
</evidence>
<keyword evidence="7" id="KW-0067">ATP-binding</keyword>
<dbReference type="FunCoup" id="C7R8D4">
    <property type="interactions" value="72"/>
</dbReference>
<dbReference type="InterPro" id="IPR036097">
    <property type="entry name" value="HisK_dim/P_sf"/>
</dbReference>
<dbReference type="PROSITE" id="PS50109">
    <property type="entry name" value="HIS_KIN"/>
    <property type="match status" value="1"/>
</dbReference>
<dbReference type="InParanoid" id="C7R8D4"/>
<evidence type="ECO:0000256" key="7">
    <source>
        <dbReference type="ARBA" id="ARBA00022840"/>
    </source>
</evidence>
<keyword evidence="6 16" id="KW-0418">Kinase</keyword>
<dbReference type="PROSITE" id="PS50112">
    <property type="entry name" value="PAS"/>
    <property type="match status" value="1"/>
</dbReference>
<evidence type="ECO:0000256" key="9">
    <source>
        <dbReference type="ARBA" id="ARBA00023231"/>
    </source>
</evidence>
<dbReference type="Gene3D" id="3.30.450.20">
    <property type="entry name" value="PAS domain"/>
    <property type="match status" value="1"/>
</dbReference>
<evidence type="ECO:0000256" key="3">
    <source>
        <dbReference type="ARBA" id="ARBA00022553"/>
    </source>
</evidence>
<dbReference type="EMBL" id="CP001707">
    <property type="protein sequence ID" value="ACV27699.1"/>
    <property type="molecule type" value="Genomic_DNA"/>
</dbReference>
<dbReference type="PANTHER" id="PTHR43065">
    <property type="entry name" value="SENSOR HISTIDINE KINASE"/>
    <property type="match status" value="1"/>
</dbReference>
<dbReference type="InterPro" id="IPR036890">
    <property type="entry name" value="HATPase_C_sf"/>
</dbReference>
<dbReference type="SUPFAM" id="SSF55785">
    <property type="entry name" value="PYP-like sensor domain (PAS domain)"/>
    <property type="match status" value="1"/>
</dbReference>
<dbReference type="InterPro" id="IPR004358">
    <property type="entry name" value="Sig_transdc_His_kin-like_C"/>
</dbReference>
<dbReference type="KEGG" id="kko:Kkor_2290"/>
<dbReference type="GO" id="GO:0005524">
    <property type="term" value="F:ATP binding"/>
    <property type="evidence" value="ECO:0007669"/>
    <property type="project" value="UniProtKB-KW"/>
</dbReference>
<dbReference type="SMART" id="SM00387">
    <property type="entry name" value="HATPase_c"/>
    <property type="match status" value="1"/>
</dbReference>
<dbReference type="SUPFAM" id="SSF47384">
    <property type="entry name" value="Homodimeric domain of signal transducing histidine kinase"/>
    <property type="match status" value="1"/>
</dbReference>
<dbReference type="InterPro" id="IPR035965">
    <property type="entry name" value="PAS-like_dom_sf"/>
</dbReference>
<gene>
    <name evidence="16" type="ordered locus">Kkor_2290</name>
</gene>
<dbReference type="Proteomes" id="UP000001231">
    <property type="component" value="Chromosome"/>
</dbReference>
<keyword evidence="17" id="KW-1185">Reference proteome</keyword>
<evidence type="ECO:0000256" key="4">
    <source>
        <dbReference type="ARBA" id="ARBA00022679"/>
    </source>
</evidence>
<dbReference type="InterPro" id="IPR005467">
    <property type="entry name" value="His_kinase_dom"/>
</dbReference>
<dbReference type="OrthoDB" id="9789238at2"/>
<dbReference type="STRING" id="523791.Kkor_2290"/>
<dbReference type="PANTHER" id="PTHR43065:SF16">
    <property type="entry name" value="SENSORY HISTIDINE KINASE_PHOSPHATASE NTRB"/>
    <property type="match status" value="1"/>
</dbReference>
<keyword evidence="5" id="KW-0547">Nucleotide-binding</keyword>
<dbReference type="InterPro" id="IPR000014">
    <property type="entry name" value="PAS"/>
</dbReference>
<dbReference type="AlphaFoldDB" id="C7R8D4"/>